<reference evidence="1 2" key="1">
    <citation type="submission" date="2024-04" db="EMBL/GenBank/DDBJ databases">
        <title>Draft genome sequence of Pseudophaeobacter arcticus NBRC 116598.</title>
        <authorList>
            <person name="Miyakawa T."/>
            <person name="Kusuya Y."/>
            <person name="Miura T."/>
        </authorList>
    </citation>
    <scope>NUCLEOTIDE SEQUENCE [LARGE SCALE GENOMIC DNA]</scope>
    <source>
        <strain evidence="1 2">SU-CL00105</strain>
    </source>
</reference>
<evidence type="ECO:0000313" key="2">
    <source>
        <dbReference type="Proteomes" id="UP001441944"/>
    </source>
</evidence>
<keyword evidence="2" id="KW-1185">Reference proteome</keyword>
<gene>
    <name evidence="1" type="ORF">NBRC116598_16770</name>
</gene>
<sequence>MVRLPSGRVKTIKTGSRLVQGRVLGIDPGGIVLEKSGRSSRIEMPGS</sequence>
<name>A0ABQ0AK53_9RHOB</name>
<proteinExistence type="predicted"/>
<evidence type="ECO:0000313" key="1">
    <source>
        <dbReference type="EMBL" id="GAA6196233.1"/>
    </source>
</evidence>
<organism evidence="1 2">
    <name type="scientific">Pseudophaeobacter arcticus</name>
    <dbReference type="NCBI Taxonomy" id="385492"/>
    <lineage>
        <taxon>Bacteria</taxon>
        <taxon>Pseudomonadati</taxon>
        <taxon>Pseudomonadota</taxon>
        <taxon>Alphaproteobacteria</taxon>
        <taxon>Rhodobacterales</taxon>
        <taxon>Paracoccaceae</taxon>
        <taxon>Pseudophaeobacter</taxon>
    </lineage>
</organism>
<protein>
    <submittedName>
        <fullName evidence="1">Uncharacterized protein</fullName>
    </submittedName>
</protein>
<dbReference type="Proteomes" id="UP001441944">
    <property type="component" value="Unassembled WGS sequence"/>
</dbReference>
<dbReference type="EMBL" id="BAABWU010000005">
    <property type="protein sequence ID" value="GAA6196233.1"/>
    <property type="molecule type" value="Genomic_DNA"/>
</dbReference>
<comment type="caution">
    <text evidence="1">The sequence shown here is derived from an EMBL/GenBank/DDBJ whole genome shotgun (WGS) entry which is preliminary data.</text>
</comment>
<accession>A0ABQ0AK53</accession>